<dbReference type="Proteomes" id="UP000658754">
    <property type="component" value="Unassembled WGS sequence"/>
</dbReference>
<protein>
    <recommendedName>
        <fullName evidence="4">Sortase</fullName>
    </recommendedName>
</protein>
<comment type="caution">
    <text evidence="2">The sequence shown here is derived from an EMBL/GenBank/DDBJ whole genome shotgun (WGS) entry which is preliminary data.</text>
</comment>
<dbReference type="InterPro" id="IPR042001">
    <property type="entry name" value="Sortase_F"/>
</dbReference>
<dbReference type="InterPro" id="IPR023365">
    <property type="entry name" value="Sortase_dom-sf"/>
</dbReference>
<keyword evidence="3" id="KW-1185">Reference proteome</keyword>
<evidence type="ECO:0000313" key="2">
    <source>
        <dbReference type="EMBL" id="GGI90527.1"/>
    </source>
</evidence>
<evidence type="ECO:0000256" key="1">
    <source>
        <dbReference type="ARBA" id="ARBA00022801"/>
    </source>
</evidence>
<dbReference type="InterPro" id="IPR005754">
    <property type="entry name" value="Sortase"/>
</dbReference>
<name>A0ABQ2CI76_9MICC</name>
<dbReference type="SUPFAM" id="SSF63817">
    <property type="entry name" value="Sortase"/>
    <property type="match status" value="1"/>
</dbReference>
<gene>
    <name evidence="2" type="ORF">GCM10007175_30010</name>
</gene>
<evidence type="ECO:0008006" key="4">
    <source>
        <dbReference type="Google" id="ProtNLM"/>
    </source>
</evidence>
<accession>A0ABQ2CI76</accession>
<dbReference type="Pfam" id="PF04203">
    <property type="entry name" value="Sortase"/>
    <property type="match status" value="1"/>
</dbReference>
<organism evidence="2 3">
    <name type="scientific">Pseudarthrobacter scleromae</name>
    <dbReference type="NCBI Taxonomy" id="158897"/>
    <lineage>
        <taxon>Bacteria</taxon>
        <taxon>Bacillati</taxon>
        <taxon>Actinomycetota</taxon>
        <taxon>Actinomycetes</taxon>
        <taxon>Micrococcales</taxon>
        <taxon>Micrococcaceae</taxon>
        <taxon>Pseudarthrobacter</taxon>
    </lineage>
</organism>
<sequence length="152" mass="16350">MQEAAASQPVHIAYPAVGMDQAVLPLSPTEQEASLGSLIPPPTPDAYWLTPYGTPGQGSTNTTYIVGHSWEGRPSPFNEISSRAQPGDQLTISTAQGPLVFTVDEITTEYKDTLRDSAIWDRVPGRLILITCFTEDLWGTNIIIQASPLPAG</sequence>
<evidence type="ECO:0000313" key="3">
    <source>
        <dbReference type="Proteomes" id="UP000658754"/>
    </source>
</evidence>
<dbReference type="RefSeq" id="WP_229675400.1">
    <property type="nucleotide sequence ID" value="NZ_BMKV01000005.1"/>
</dbReference>
<keyword evidence="1" id="KW-0378">Hydrolase</keyword>
<dbReference type="CDD" id="cd05829">
    <property type="entry name" value="Sortase_F"/>
    <property type="match status" value="1"/>
</dbReference>
<reference evidence="3" key="1">
    <citation type="journal article" date="2019" name="Int. J. Syst. Evol. Microbiol.">
        <title>The Global Catalogue of Microorganisms (GCM) 10K type strain sequencing project: providing services to taxonomists for standard genome sequencing and annotation.</title>
        <authorList>
            <consortium name="The Broad Institute Genomics Platform"/>
            <consortium name="The Broad Institute Genome Sequencing Center for Infectious Disease"/>
            <person name="Wu L."/>
            <person name="Ma J."/>
        </authorList>
    </citation>
    <scope>NUCLEOTIDE SEQUENCE [LARGE SCALE GENOMIC DNA]</scope>
    <source>
        <strain evidence="3">CGMCC 1.3601</strain>
    </source>
</reference>
<dbReference type="Gene3D" id="2.40.260.10">
    <property type="entry name" value="Sortase"/>
    <property type="match status" value="1"/>
</dbReference>
<proteinExistence type="predicted"/>
<dbReference type="EMBL" id="BMKV01000005">
    <property type="protein sequence ID" value="GGI90527.1"/>
    <property type="molecule type" value="Genomic_DNA"/>
</dbReference>